<dbReference type="Pfam" id="PF10502">
    <property type="entry name" value="Peptidase_S26"/>
    <property type="match status" value="1"/>
</dbReference>
<dbReference type="PRINTS" id="PR00727">
    <property type="entry name" value="LEADERPTASE"/>
</dbReference>
<feature type="domain" description="Peptidase S26" evidence="9">
    <location>
        <begin position="45"/>
        <end position="259"/>
    </location>
</feature>
<feature type="compositionally biased region" description="Basic and acidic residues" evidence="8">
    <location>
        <begin position="26"/>
        <end position="36"/>
    </location>
</feature>
<feature type="transmembrane region" description="Helical" evidence="7">
    <location>
        <begin position="47"/>
        <end position="69"/>
    </location>
</feature>
<dbReference type="EC" id="3.4.21.89" evidence="3 7"/>
<dbReference type="GO" id="GO:0004252">
    <property type="term" value="F:serine-type endopeptidase activity"/>
    <property type="evidence" value="ECO:0007669"/>
    <property type="project" value="InterPro"/>
</dbReference>
<dbReference type="InterPro" id="IPR036286">
    <property type="entry name" value="LexA/Signal_pep-like_sf"/>
</dbReference>
<dbReference type="STRING" id="454194.PYK22_02402"/>
<evidence type="ECO:0000256" key="4">
    <source>
        <dbReference type="ARBA" id="ARBA00019232"/>
    </source>
</evidence>
<evidence type="ECO:0000256" key="2">
    <source>
        <dbReference type="ARBA" id="ARBA00009370"/>
    </source>
</evidence>
<evidence type="ECO:0000256" key="3">
    <source>
        <dbReference type="ARBA" id="ARBA00013208"/>
    </source>
</evidence>
<dbReference type="PANTHER" id="PTHR43390">
    <property type="entry name" value="SIGNAL PEPTIDASE I"/>
    <property type="match status" value="1"/>
</dbReference>
<evidence type="ECO:0000256" key="8">
    <source>
        <dbReference type="SAM" id="MobiDB-lite"/>
    </source>
</evidence>
<organism evidence="10 11">
    <name type="scientific">Pyrinomonas methylaliphatogenes</name>
    <dbReference type="NCBI Taxonomy" id="454194"/>
    <lineage>
        <taxon>Bacteria</taxon>
        <taxon>Pseudomonadati</taxon>
        <taxon>Acidobacteriota</taxon>
        <taxon>Blastocatellia</taxon>
        <taxon>Blastocatellales</taxon>
        <taxon>Pyrinomonadaceae</taxon>
        <taxon>Pyrinomonas</taxon>
    </lineage>
</organism>
<keyword evidence="7" id="KW-1133">Transmembrane helix</keyword>
<evidence type="ECO:0000256" key="5">
    <source>
        <dbReference type="ARBA" id="ARBA00022801"/>
    </source>
</evidence>
<reference evidence="10 11" key="1">
    <citation type="submission" date="2013-12" db="EMBL/GenBank/DDBJ databases">
        <authorList>
            <person name="Stott M."/>
        </authorList>
    </citation>
    <scope>NUCLEOTIDE SEQUENCE [LARGE SCALE GENOMIC DNA]</scope>
    <source>
        <strain evidence="10 11">K22</strain>
    </source>
</reference>
<dbReference type="EMBL" id="CBXV010000008">
    <property type="protein sequence ID" value="CDM66373.1"/>
    <property type="molecule type" value="Genomic_DNA"/>
</dbReference>
<name>A0A0B6WYN3_9BACT</name>
<dbReference type="GO" id="GO:0006465">
    <property type="term" value="P:signal peptide processing"/>
    <property type="evidence" value="ECO:0007669"/>
    <property type="project" value="InterPro"/>
</dbReference>
<dbReference type="CDD" id="cd06530">
    <property type="entry name" value="S26_SPase_I"/>
    <property type="match status" value="1"/>
</dbReference>
<dbReference type="Gene3D" id="2.10.109.10">
    <property type="entry name" value="Umud Fragment, subunit A"/>
    <property type="match status" value="1"/>
</dbReference>
<dbReference type="InterPro" id="IPR019758">
    <property type="entry name" value="Pept_S26A_signal_pept_1_CS"/>
</dbReference>
<dbReference type="SUPFAM" id="SSF51306">
    <property type="entry name" value="LexA/Signal peptidase"/>
    <property type="match status" value="1"/>
</dbReference>
<feature type="compositionally biased region" description="Low complexity" evidence="8">
    <location>
        <begin position="1"/>
        <end position="17"/>
    </location>
</feature>
<protein>
    <recommendedName>
        <fullName evidence="4 7">Signal peptidase I</fullName>
        <ecNumber evidence="3 7">3.4.21.89</ecNumber>
    </recommendedName>
</protein>
<evidence type="ECO:0000256" key="6">
    <source>
        <dbReference type="PIRSR" id="PIRSR600223-1"/>
    </source>
</evidence>
<dbReference type="InterPro" id="IPR019533">
    <property type="entry name" value="Peptidase_S26"/>
</dbReference>
<comment type="similarity">
    <text evidence="2 7">Belongs to the peptidase S26 family.</text>
</comment>
<keyword evidence="11" id="KW-1185">Reference proteome</keyword>
<comment type="catalytic activity">
    <reaction evidence="1 7">
        <text>Cleavage of hydrophobic, N-terminal signal or leader sequences from secreted and periplasmic proteins.</text>
        <dbReference type="EC" id="3.4.21.89"/>
    </reaction>
</comment>
<accession>A0A0B6WYN3</accession>
<evidence type="ECO:0000313" key="10">
    <source>
        <dbReference type="EMBL" id="CDM66373.1"/>
    </source>
</evidence>
<keyword evidence="7" id="KW-0472">Membrane</keyword>
<keyword evidence="5 7" id="KW-0378">Hydrolase</keyword>
<dbReference type="PROSITE" id="PS00761">
    <property type="entry name" value="SPASE_I_3"/>
    <property type="match status" value="1"/>
</dbReference>
<keyword evidence="7" id="KW-0645">Protease</keyword>
<dbReference type="InterPro" id="IPR019757">
    <property type="entry name" value="Pept_S26A_signal_pept_1_Lys-AS"/>
</dbReference>
<evidence type="ECO:0000256" key="7">
    <source>
        <dbReference type="RuleBase" id="RU362042"/>
    </source>
</evidence>
<dbReference type="PROSITE" id="PS00760">
    <property type="entry name" value="SPASE_I_2"/>
    <property type="match status" value="1"/>
</dbReference>
<dbReference type="OrthoDB" id="128315at2"/>
<sequence>MSKEQSGAFGSQAQSASVDPATISPPKKERVEAKEEVGPPRSVVREYFESAVVTIIMALFGITFVVQAVKVPTGSMQNTILIGDHLLVNKFIFAPGPHVWFLPQRDIRRGDIIVFKYPGNKRNPVRDLTDPTSTPFKTNFVKRVVGLPGDRIEIRDDRVYVNGQPLPEQRVIAVERRKDAPLEVIEEEPRRGDELYKVYYSPTPVPYDDFFYGVNGHSVIVPPNHYFVMGDNRDDSSDSRVWGFVPRDLIIGRAMFVYWSYDESAPSSGNPVIDFLRNTRWSRTGTLVK</sequence>
<dbReference type="NCBIfam" id="TIGR02227">
    <property type="entry name" value="sigpep_I_bact"/>
    <property type="match status" value="1"/>
</dbReference>
<dbReference type="Proteomes" id="UP000031518">
    <property type="component" value="Unassembled WGS sequence"/>
</dbReference>
<reference evidence="10 11" key="2">
    <citation type="submission" date="2015-01" db="EMBL/GenBank/DDBJ databases">
        <title>Complete genome sequence of Pyrinomonas methylaliphatogenes type strain K22T.</title>
        <authorList>
            <person name="Lee K.C.Y."/>
            <person name="Power J.F."/>
            <person name="Dunfield P.F."/>
            <person name="Morgan X.C."/>
            <person name="Huttenhower C."/>
            <person name="Stott M.B."/>
        </authorList>
    </citation>
    <scope>NUCLEOTIDE SEQUENCE [LARGE SCALE GENOMIC DNA]</scope>
    <source>
        <strain evidence="10 11">K22</strain>
    </source>
</reference>
<dbReference type="RefSeq" id="WP_060635620.1">
    <property type="nucleotide sequence ID" value="NZ_CBXV010000008.1"/>
</dbReference>
<comment type="subcellular location">
    <subcellularLocation>
        <location evidence="7">Membrane</location>
        <topology evidence="7">Single-pass type II membrane protein</topology>
    </subcellularLocation>
</comment>
<evidence type="ECO:0000256" key="1">
    <source>
        <dbReference type="ARBA" id="ARBA00000677"/>
    </source>
</evidence>
<proteinExistence type="inferred from homology"/>
<evidence type="ECO:0000259" key="9">
    <source>
        <dbReference type="Pfam" id="PF10502"/>
    </source>
</evidence>
<gene>
    <name evidence="10" type="ORF">PYK22_02402</name>
</gene>
<feature type="active site" evidence="6">
    <location>
        <position position="142"/>
    </location>
</feature>
<dbReference type="GO" id="GO:0009003">
    <property type="term" value="F:signal peptidase activity"/>
    <property type="evidence" value="ECO:0007669"/>
    <property type="project" value="UniProtKB-EC"/>
</dbReference>
<dbReference type="AlphaFoldDB" id="A0A0B6WYN3"/>
<feature type="region of interest" description="Disordered" evidence="8">
    <location>
        <begin position="1"/>
        <end position="36"/>
    </location>
</feature>
<feature type="active site" evidence="6">
    <location>
        <position position="75"/>
    </location>
</feature>
<dbReference type="InterPro" id="IPR000223">
    <property type="entry name" value="Pept_S26A_signal_pept_1"/>
</dbReference>
<keyword evidence="7" id="KW-0812">Transmembrane</keyword>
<dbReference type="PANTHER" id="PTHR43390:SF1">
    <property type="entry name" value="CHLOROPLAST PROCESSING PEPTIDASE"/>
    <property type="match status" value="1"/>
</dbReference>
<dbReference type="GO" id="GO:0016020">
    <property type="term" value="C:membrane"/>
    <property type="evidence" value="ECO:0007669"/>
    <property type="project" value="UniProtKB-SubCell"/>
</dbReference>
<evidence type="ECO:0000313" key="11">
    <source>
        <dbReference type="Proteomes" id="UP000031518"/>
    </source>
</evidence>